<dbReference type="AlphaFoldDB" id="M3AI07"/>
<sequence>MPPQPTRTSSASRMELNFNMVAIWTSKPSKIEVLDESSDIVQLGRKAELPQDYRRFCTLLLFDPLLCLNLAVDESSDIVQLGRKAELPQDYRRFCTLLLFDPLLCLNLAVDESSGIVQLGRKAELPQESRRFCALVLFDWLQARAQDVT</sequence>
<dbReference type="VEuPathDB" id="FungiDB:MYCFIDRAFT_200970"/>
<organism evidence="1 2">
    <name type="scientific">Pseudocercospora fijiensis (strain CIRAD86)</name>
    <name type="common">Black leaf streak disease fungus</name>
    <name type="synonym">Mycosphaerella fijiensis</name>
    <dbReference type="NCBI Taxonomy" id="383855"/>
    <lineage>
        <taxon>Eukaryota</taxon>
        <taxon>Fungi</taxon>
        <taxon>Dikarya</taxon>
        <taxon>Ascomycota</taxon>
        <taxon>Pezizomycotina</taxon>
        <taxon>Dothideomycetes</taxon>
        <taxon>Dothideomycetidae</taxon>
        <taxon>Mycosphaerellales</taxon>
        <taxon>Mycosphaerellaceae</taxon>
        <taxon>Pseudocercospora</taxon>
    </lineage>
</organism>
<evidence type="ECO:0000313" key="2">
    <source>
        <dbReference type="Proteomes" id="UP000016932"/>
    </source>
</evidence>
<gene>
    <name evidence="1" type="ORF">MYCFIDRAFT_200970</name>
</gene>
<dbReference type="RefSeq" id="XP_007932610.1">
    <property type="nucleotide sequence ID" value="XM_007934419.1"/>
</dbReference>
<evidence type="ECO:0000313" key="1">
    <source>
        <dbReference type="EMBL" id="EME76833.1"/>
    </source>
</evidence>
<name>M3AI07_PSEFD</name>
<dbReference type="KEGG" id="pfj:MYCFIDRAFT_200970"/>
<dbReference type="GeneID" id="19335911"/>
<dbReference type="Proteomes" id="UP000016932">
    <property type="component" value="Unassembled WGS sequence"/>
</dbReference>
<keyword evidence="2" id="KW-1185">Reference proteome</keyword>
<proteinExistence type="predicted"/>
<protein>
    <submittedName>
        <fullName evidence="1">Uncharacterized protein</fullName>
    </submittedName>
</protein>
<reference evidence="1 2" key="1">
    <citation type="journal article" date="2012" name="PLoS Pathog.">
        <title>Diverse lifestyles and strategies of plant pathogenesis encoded in the genomes of eighteen Dothideomycetes fungi.</title>
        <authorList>
            <person name="Ohm R.A."/>
            <person name="Feau N."/>
            <person name="Henrissat B."/>
            <person name="Schoch C.L."/>
            <person name="Horwitz B.A."/>
            <person name="Barry K.W."/>
            <person name="Condon B.J."/>
            <person name="Copeland A.C."/>
            <person name="Dhillon B."/>
            <person name="Glaser F."/>
            <person name="Hesse C.N."/>
            <person name="Kosti I."/>
            <person name="LaButti K."/>
            <person name="Lindquist E.A."/>
            <person name="Lucas S."/>
            <person name="Salamov A.A."/>
            <person name="Bradshaw R.E."/>
            <person name="Ciuffetti L."/>
            <person name="Hamelin R.C."/>
            <person name="Kema G.H.J."/>
            <person name="Lawrence C."/>
            <person name="Scott J.A."/>
            <person name="Spatafora J.W."/>
            <person name="Turgeon B.G."/>
            <person name="de Wit P.J.G.M."/>
            <person name="Zhong S."/>
            <person name="Goodwin S.B."/>
            <person name="Grigoriev I.V."/>
        </authorList>
    </citation>
    <scope>NUCLEOTIDE SEQUENCE [LARGE SCALE GENOMIC DNA]</scope>
    <source>
        <strain evidence="1 2">CIRAD86</strain>
    </source>
</reference>
<dbReference type="EMBL" id="KB446574">
    <property type="protein sequence ID" value="EME76833.1"/>
    <property type="molecule type" value="Genomic_DNA"/>
</dbReference>
<accession>M3AI07</accession>
<dbReference type="HOGENOM" id="CLU_1750497_0_0_1"/>